<feature type="region of interest" description="Disordered" evidence="1">
    <location>
        <begin position="59"/>
        <end position="136"/>
    </location>
</feature>
<proteinExistence type="predicted"/>
<keyword evidence="2" id="KW-0812">Transmembrane</keyword>
<dbReference type="EMBL" id="JAACJK010000063">
    <property type="protein sequence ID" value="KAF5335374.1"/>
    <property type="molecule type" value="Genomic_DNA"/>
</dbReference>
<keyword evidence="2" id="KW-0472">Membrane</keyword>
<protein>
    <submittedName>
        <fullName evidence="3">Uncharacterized protein</fullName>
    </submittedName>
</protein>
<reference evidence="3 4" key="1">
    <citation type="journal article" date="2020" name="ISME J.">
        <title>Uncovering the hidden diversity of litter-decomposition mechanisms in mushroom-forming fungi.</title>
        <authorList>
            <person name="Floudas D."/>
            <person name="Bentzer J."/>
            <person name="Ahren D."/>
            <person name="Johansson T."/>
            <person name="Persson P."/>
            <person name="Tunlid A."/>
        </authorList>
    </citation>
    <scope>NUCLEOTIDE SEQUENCE [LARGE SCALE GENOMIC DNA]</scope>
    <source>
        <strain evidence="3 4">CBS 175.51</strain>
    </source>
</reference>
<evidence type="ECO:0000313" key="4">
    <source>
        <dbReference type="Proteomes" id="UP000541558"/>
    </source>
</evidence>
<name>A0A8H5C578_9AGAR</name>
<dbReference type="AlphaFoldDB" id="A0A8H5C578"/>
<feature type="transmembrane region" description="Helical" evidence="2">
    <location>
        <begin position="16"/>
        <end position="39"/>
    </location>
</feature>
<accession>A0A8H5C578</accession>
<comment type="caution">
    <text evidence="3">The sequence shown here is derived from an EMBL/GenBank/DDBJ whole genome shotgun (WGS) entry which is preliminary data.</text>
</comment>
<keyword evidence="4" id="KW-1185">Reference proteome</keyword>
<evidence type="ECO:0000256" key="1">
    <source>
        <dbReference type="SAM" id="MobiDB-lite"/>
    </source>
</evidence>
<gene>
    <name evidence="3" type="ORF">D9611_011786</name>
</gene>
<organism evidence="3 4">
    <name type="scientific">Ephemerocybe angulata</name>
    <dbReference type="NCBI Taxonomy" id="980116"/>
    <lineage>
        <taxon>Eukaryota</taxon>
        <taxon>Fungi</taxon>
        <taxon>Dikarya</taxon>
        <taxon>Basidiomycota</taxon>
        <taxon>Agaricomycotina</taxon>
        <taxon>Agaricomycetes</taxon>
        <taxon>Agaricomycetidae</taxon>
        <taxon>Agaricales</taxon>
        <taxon>Agaricineae</taxon>
        <taxon>Psathyrellaceae</taxon>
        <taxon>Ephemerocybe</taxon>
    </lineage>
</organism>
<evidence type="ECO:0000313" key="3">
    <source>
        <dbReference type="EMBL" id="KAF5335374.1"/>
    </source>
</evidence>
<sequence length="136" mass="15097">MCLSVRRSSIYRLASIPAAAGFVIISTHSSLLLSSFALLPFPAFAPHLMLNTDLDPTPEHPYFDLVPTTSNVPLRPPRNRQRIHRSPRAHSLPGQSDTPPTLPPTPTRADHRYPAQPQISLNNRPHPGPQQPLLRL</sequence>
<feature type="compositionally biased region" description="Basic residues" evidence="1">
    <location>
        <begin position="77"/>
        <end position="88"/>
    </location>
</feature>
<dbReference type="Proteomes" id="UP000541558">
    <property type="component" value="Unassembled WGS sequence"/>
</dbReference>
<evidence type="ECO:0000256" key="2">
    <source>
        <dbReference type="SAM" id="Phobius"/>
    </source>
</evidence>
<keyword evidence="2" id="KW-1133">Transmembrane helix</keyword>